<keyword evidence="2 8" id="KW-0813">Transport</keyword>
<evidence type="ECO:0000256" key="8">
    <source>
        <dbReference type="PROSITE-ProRule" id="PRU01360"/>
    </source>
</evidence>
<evidence type="ECO:0000256" key="3">
    <source>
        <dbReference type="ARBA" id="ARBA00022452"/>
    </source>
</evidence>
<dbReference type="InParanoid" id="A0A3N0VG14"/>
<protein>
    <submittedName>
        <fullName evidence="13">TonB-dependent receptor</fullName>
    </submittedName>
</protein>
<gene>
    <name evidence="13" type="ORF">ED208_04805</name>
</gene>
<dbReference type="GO" id="GO:0044718">
    <property type="term" value="P:siderophore transmembrane transport"/>
    <property type="evidence" value="ECO:0007669"/>
    <property type="project" value="TreeGrafter"/>
</dbReference>
<dbReference type="AlphaFoldDB" id="A0A3N0VG14"/>
<dbReference type="InterPro" id="IPR039426">
    <property type="entry name" value="TonB-dep_rcpt-like"/>
</dbReference>
<dbReference type="Proteomes" id="UP000282106">
    <property type="component" value="Unassembled WGS sequence"/>
</dbReference>
<feature type="domain" description="TonB-dependent receptor-like beta-barrel" evidence="11">
    <location>
        <begin position="237"/>
        <end position="636"/>
    </location>
</feature>
<dbReference type="Gene3D" id="2.40.170.20">
    <property type="entry name" value="TonB-dependent receptor, beta-barrel domain"/>
    <property type="match status" value="1"/>
</dbReference>
<evidence type="ECO:0000313" key="13">
    <source>
        <dbReference type="EMBL" id="ROH91709.1"/>
    </source>
</evidence>
<keyword evidence="7 8" id="KW-0998">Cell outer membrane</keyword>
<comment type="subcellular location">
    <subcellularLocation>
        <location evidence="1 8">Cell outer membrane</location>
        <topology evidence="1 8">Multi-pass membrane protein</topology>
    </subcellularLocation>
</comment>
<keyword evidence="10" id="KW-0732">Signal</keyword>
<evidence type="ECO:0000256" key="2">
    <source>
        <dbReference type="ARBA" id="ARBA00022448"/>
    </source>
</evidence>
<evidence type="ECO:0000256" key="1">
    <source>
        <dbReference type="ARBA" id="ARBA00004571"/>
    </source>
</evidence>
<dbReference type="GO" id="GO:0015344">
    <property type="term" value="F:siderophore uptake transmembrane transporter activity"/>
    <property type="evidence" value="ECO:0007669"/>
    <property type="project" value="TreeGrafter"/>
</dbReference>
<dbReference type="InterPro" id="IPR036942">
    <property type="entry name" value="Beta-barrel_TonB_sf"/>
</dbReference>
<dbReference type="InterPro" id="IPR012910">
    <property type="entry name" value="Plug_dom"/>
</dbReference>
<dbReference type="EMBL" id="RJVO01000002">
    <property type="protein sequence ID" value="ROH91709.1"/>
    <property type="molecule type" value="Genomic_DNA"/>
</dbReference>
<evidence type="ECO:0000259" key="11">
    <source>
        <dbReference type="Pfam" id="PF00593"/>
    </source>
</evidence>
<reference evidence="13 14" key="1">
    <citation type="submission" date="2018-10" db="EMBL/GenBank/DDBJ databases">
        <authorList>
            <person name="Chen W.-M."/>
        </authorList>
    </citation>
    <scope>NUCLEOTIDE SEQUENCE [LARGE SCALE GENOMIC DNA]</scope>
    <source>
        <strain evidence="13 14">THS-13</strain>
    </source>
</reference>
<feature type="domain" description="TonB-dependent receptor plug" evidence="12">
    <location>
        <begin position="44"/>
        <end position="154"/>
    </location>
</feature>
<organism evidence="13 14">
    <name type="scientific">Stagnimonas aquatica</name>
    <dbReference type="NCBI Taxonomy" id="2689987"/>
    <lineage>
        <taxon>Bacteria</taxon>
        <taxon>Pseudomonadati</taxon>
        <taxon>Pseudomonadota</taxon>
        <taxon>Gammaproteobacteria</taxon>
        <taxon>Nevskiales</taxon>
        <taxon>Nevskiaceae</taxon>
        <taxon>Stagnimonas</taxon>
    </lineage>
</organism>
<keyword evidence="5 9" id="KW-0798">TonB box</keyword>
<dbReference type="InterPro" id="IPR000531">
    <property type="entry name" value="Beta-barrel_TonB"/>
</dbReference>
<evidence type="ECO:0000256" key="7">
    <source>
        <dbReference type="ARBA" id="ARBA00023237"/>
    </source>
</evidence>
<feature type="signal peptide" evidence="10">
    <location>
        <begin position="1"/>
        <end position="22"/>
    </location>
</feature>
<dbReference type="PROSITE" id="PS52016">
    <property type="entry name" value="TONB_DEPENDENT_REC_3"/>
    <property type="match status" value="1"/>
</dbReference>
<dbReference type="InterPro" id="IPR037066">
    <property type="entry name" value="Plug_dom_sf"/>
</dbReference>
<dbReference type="PANTHER" id="PTHR30069">
    <property type="entry name" value="TONB-DEPENDENT OUTER MEMBRANE RECEPTOR"/>
    <property type="match status" value="1"/>
</dbReference>
<keyword evidence="13" id="KW-0675">Receptor</keyword>
<dbReference type="GO" id="GO:0009279">
    <property type="term" value="C:cell outer membrane"/>
    <property type="evidence" value="ECO:0007669"/>
    <property type="project" value="UniProtKB-SubCell"/>
</dbReference>
<name>A0A3N0VG14_9GAMM</name>
<evidence type="ECO:0000256" key="5">
    <source>
        <dbReference type="ARBA" id="ARBA00023077"/>
    </source>
</evidence>
<keyword evidence="3 8" id="KW-1134">Transmembrane beta strand</keyword>
<keyword evidence="14" id="KW-1185">Reference proteome</keyword>
<evidence type="ECO:0000256" key="4">
    <source>
        <dbReference type="ARBA" id="ARBA00022692"/>
    </source>
</evidence>
<evidence type="ECO:0000313" key="14">
    <source>
        <dbReference type="Proteomes" id="UP000282106"/>
    </source>
</evidence>
<evidence type="ECO:0000256" key="9">
    <source>
        <dbReference type="RuleBase" id="RU003357"/>
    </source>
</evidence>
<proteinExistence type="inferred from homology"/>
<dbReference type="SUPFAM" id="SSF56935">
    <property type="entry name" value="Porins"/>
    <property type="match status" value="1"/>
</dbReference>
<dbReference type="RefSeq" id="WP_123210753.1">
    <property type="nucleotide sequence ID" value="NZ_RJVO01000002.1"/>
</dbReference>
<sequence>MSRQWSAEVAALALSLVGPAMAGGVPVELDPVTVRASQTLQSAAQSSTEGTVTAEQLAERPISRAGELLEFVPGLMVTQHSGEGKANQYFLRGFNLDHGTDFYAEVDGLPVNMRSHGHGQGYADINFIIPELIGSLSYRKGPYYADVGDFGAAGSANLRYLDELPRSRAEVSLGEYGYYSSLLAASPSVLDGKLLLGLQATRYQGPFQLEEDMKKFAGIARYNQGSATEGFTASLMAYHIDYTAPDQIPQRAVDGGQIDRLGFIDPSDGGTVGRYSGALEWRGLAERGNWRAQAYALKYRMQLYSNFTYFLDNPDDGDQFNQFDDRMVYGFSARRYWLLPTAIPADLSLGLQARYDDIAPVGLYKTRARERLATVREDQVREGSAGVFLSSTQKWTPWFRSQLGLRADAYSFEVDSDLAANSGRADDAILSPKLALVFGPWSRTQFYLNYGEGFHSNDARGVTTTVDPLDQTTPQDPVDALVKARGGEIGVSSAIVPGLSIAASLWQLHFDSELVYVGDAGANEPSGASRRRGVELSLYYALSDWLALDADYAYARARLDSEDGDRIPNSIGSVYGLGLTVPDIRGWSGGLRLRYLGGGPLIEDNSVRSRATSVVNAQVGYRYRQRYSAKLQVLNLFDSRDHDITYYYESRLPGEPADGVADTHFHPVEPRALRLTLGLEL</sequence>
<comment type="caution">
    <text evidence="13">The sequence shown here is derived from an EMBL/GenBank/DDBJ whole genome shotgun (WGS) entry which is preliminary data.</text>
</comment>
<evidence type="ECO:0000259" key="12">
    <source>
        <dbReference type="Pfam" id="PF07715"/>
    </source>
</evidence>
<keyword evidence="6 8" id="KW-0472">Membrane</keyword>
<dbReference type="Gene3D" id="2.170.130.10">
    <property type="entry name" value="TonB-dependent receptor, plug domain"/>
    <property type="match status" value="1"/>
</dbReference>
<comment type="similarity">
    <text evidence="8 9">Belongs to the TonB-dependent receptor family.</text>
</comment>
<dbReference type="Pfam" id="PF00593">
    <property type="entry name" value="TonB_dep_Rec_b-barrel"/>
    <property type="match status" value="1"/>
</dbReference>
<feature type="chain" id="PRO_5018027664" evidence="10">
    <location>
        <begin position="23"/>
        <end position="681"/>
    </location>
</feature>
<dbReference type="PANTHER" id="PTHR30069:SF36">
    <property type="entry name" value="BLL6948 PROTEIN"/>
    <property type="match status" value="1"/>
</dbReference>
<accession>A0A3N0VG14</accession>
<evidence type="ECO:0000256" key="6">
    <source>
        <dbReference type="ARBA" id="ARBA00023136"/>
    </source>
</evidence>
<dbReference type="Pfam" id="PF07715">
    <property type="entry name" value="Plug"/>
    <property type="match status" value="1"/>
</dbReference>
<keyword evidence="4 8" id="KW-0812">Transmembrane</keyword>
<evidence type="ECO:0000256" key="10">
    <source>
        <dbReference type="SAM" id="SignalP"/>
    </source>
</evidence>